<dbReference type="AlphaFoldDB" id="S8A6G6"/>
<evidence type="ECO:0000313" key="3">
    <source>
        <dbReference type="Proteomes" id="UP000015100"/>
    </source>
</evidence>
<protein>
    <recommendedName>
        <fullName evidence="4">Cell wall protein</fullName>
    </recommendedName>
</protein>
<dbReference type="HOGENOM" id="CLU_092498_0_0_1"/>
<organism evidence="2 3">
    <name type="scientific">Dactylellina haptotyla (strain CBS 200.50)</name>
    <name type="common">Nematode-trapping fungus</name>
    <name type="synonym">Monacrosporium haptotylum</name>
    <dbReference type="NCBI Taxonomy" id="1284197"/>
    <lineage>
        <taxon>Eukaryota</taxon>
        <taxon>Fungi</taxon>
        <taxon>Dikarya</taxon>
        <taxon>Ascomycota</taxon>
        <taxon>Pezizomycotina</taxon>
        <taxon>Orbiliomycetes</taxon>
        <taxon>Orbiliales</taxon>
        <taxon>Orbiliaceae</taxon>
        <taxon>Dactylellina</taxon>
    </lineage>
</organism>
<keyword evidence="3" id="KW-1185">Reference proteome</keyword>
<feature type="signal peptide" evidence="1">
    <location>
        <begin position="1"/>
        <end position="21"/>
    </location>
</feature>
<proteinExistence type="predicted"/>
<feature type="chain" id="PRO_5004560358" description="Cell wall protein" evidence="1">
    <location>
        <begin position="22"/>
        <end position="165"/>
    </location>
</feature>
<evidence type="ECO:0000313" key="2">
    <source>
        <dbReference type="EMBL" id="EPS38615.1"/>
    </source>
</evidence>
<evidence type="ECO:0000256" key="1">
    <source>
        <dbReference type="SAM" id="SignalP"/>
    </source>
</evidence>
<keyword evidence="1" id="KW-0732">Signal</keyword>
<sequence length="165" mass="17854">MRAFKVILATALAVFSVPCLCASTVDTVVSDLTTLSKLAEGLTSAADQLSTKSSASEFSQEHQRMTMVFISKHYVFAQFSLTGQIMVHLRRLENAIDSLVSTLIQLVPKSSDSFTIEKVVLDPDIDTAITEFTQICIPSPLYPIVLPICVPSTPGLSKTSQITVS</sequence>
<name>S8A6G6_DACHA</name>
<reference evidence="3" key="2">
    <citation type="submission" date="2013-04" db="EMBL/GenBank/DDBJ databases">
        <title>Genomic mechanisms accounting for the adaptation to parasitism in nematode-trapping fungi.</title>
        <authorList>
            <person name="Ahren D.G."/>
        </authorList>
    </citation>
    <scope>NUCLEOTIDE SEQUENCE [LARGE SCALE GENOMIC DNA]</scope>
    <source>
        <strain evidence="3">CBS 200.50</strain>
    </source>
</reference>
<reference evidence="2 3" key="1">
    <citation type="journal article" date="2013" name="PLoS Genet.">
        <title>Genomic mechanisms accounting for the adaptation to parasitism in nematode-trapping fungi.</title>
        <authorList>
            <person name="Meerupati T."/>
            <person name="Andersson K.M."/>
            <person name="Friman E."/>
            <person name="Kumar D."/>
            <person name="Tunlid A."/>
            <person name="Ahren D."/>
        </authorList>
    </citation>
    <scope>NUCLEOTIDE SEQUENCE [LARGE SCALE GENOMIC DNA]</scope>
    <source>
        <strain evidence="2 3">CBS 200.50</strain>
    </source>
</reference>
<comment type="caution">
    <text evidence="2">The sequence shown here is derived from an EMBL/GenBank/DDBJ whole genome shotgun (WGS) entry which is preliminary data.</text>
</comment>
<gene>
    <name evidence="2" type="ORF">H072_7595</name>
</gene>
<dbReference type="OrthoDB" id="3210262at2759"/>
<dbReference type="Proteomes" id="UP000015100">
    <property type="component" value="Unassembled WGS sequence"/>
</dbReference>
<evidence type="ECO:0008006" key="4">
    <source>
        <dbReference type="Google" id="ProtNLM"/>
    </source>
</evidence>
<accession>S8A6G6</accession>
<dbReference type="EMBL" id="AQGS01000538">
    <property type="protein sequence ID" value="EPS38615.1"/>
    <property type="molecule type" value="Genomic_DNA"/>
</dbReference>